<name>A0A7M7MYB1_STRPU</name>
<organism evidence="1 2">
    <name type="scientific">Strongylocentrotus purpuratus</name>
    <name type="common">Purple sea urchin</name>
    <dbReference type="NCBI Taxonomy" id="7668"/>
    <lineage>
        <taxon>Eukaryota</taxon>
        <taxon>Metazoa</taxon>
        <taxon>Echinodermata</taxon>
        <taxon>Eleutherozoa</taxon>
        <taxon>Echinozoa</taxon>
        <taxon>Echinoidea</taxon>
        <taxon>Euechinoidea</taxon>
        <taxon>Echinacea</taxon>
        <taxon>Camarodonta</taxon>
        <taxon>Echinidea</taxon>
        <taxon>Strongylocentrotidae</taxon>
        <taxon>Strongylocentrotus</taxon>
    </lineage>
</organism>
<dbReference type="RefSeq" id="XP_030828410.1">
    <property type="nucleotide sequence ID" value="XM_030972550.1"/>
</dbReference>
<evidence type="ECO:0000313" key="2">
    <source>
        <dbReference type="Proteomes" id="UP000007110"/>
    </source>
</evidence>
<dbReference type="KEGG" id="spu:100892455"/>
<reference evidence="2" key="1">
    <citation type="submission" date="2015-02" db="EMBL/GenBank/DDBJ databases">
        <title>Genome sequencing for Strongylocentrotus purpuratus.</title>
        <authorList>
            <person name="Murali S."/>
            <person name="Liu Y."/>
            <person name="Vee V."/>
            <person name="English A."/>
            <person name="Wang M."/>
            <person name="Skinner E."/>
            <person name="Han Y."/>
            <person name="Muzny D.M."/>
            <person name="Worley K.C."/>
            <person name="Gibbs R.A."/>
        </authorList>
    </citation>
    <scope>NUCLEOTIDE SEQUENCE</scope>
</reference>
<dbReference type="Proteomes" id="UP000007110">
    <property type="component" value="Unassembled WGS sequence"/>
</dbReference>
<accession>A0A7M7MYB1</accession>
<evidence type="ECO:0008006" key="3">
    <source>
        <dbReference type="Google" id="ProtNLM"/>
    </source>
</evidence>
<proteinExistence type="predicted"/>
<evidence type="ECO:0000313" key="1">
    <source>
        <dbReference type="EnsemblMetazoa" id="XP_030828410"/>
    </source>
</evidence>
<keyword evidence="2" id="KW-1185">Reference proteome</keyword>
<dbReference type="AlphaFoldDB" id="A0A7M7MYB1"/>
<sequence>MAPTYSKVLDDDSLINKVSESIDAVIYYVRLGLDLLGNAADVSNVLGKPIPHFEDAMFQCLYTWRNEQGTGCEETLMEIFEELGLEDALALLKKERQKDGSTNCLSNDKFLYDLVEKIDCLSYYTKLGTRLLKNAAKVQYHIGLTAPSYADALFKCMIRWRNENGASTEEYTKLRAILMKHGLVKQVELMDKLEDEVTSSTNSAIKESEACL</sequence>
<dbReference type="InParanoid" id="A0A7M7MYB1"/>
<protein>
    <recommendedName>
        <fullName evidence="3">Death domain-containing protein</fullName>
    </recommendedName>
</protein>
<dbReference type="EnsemblMetazoa" id="XM_030972550">
    <property type="protein sequence ID" value="XP_030828410"/>
    <property type="gene ID" value="LOC100892455"/>
</dbReference>
<reference evidence="1" key="2">
    <citation type="submission" date="2021-01" db="UniProtKB">
        <authorList>
            <consortium name="EnsemblMetazoa"/>
        </authorList>
    </citation>
    <scope>IDENTIFICATION</scope>
</reference>
<dbReference type="GeneID" id="100892455"/>